<protein>
    <submittedName>
        <fullName evidence="1">Uncharacterized protein</fullName>
    </submittedName>
</protein>
<dbReference type="AlphaFoldDB" id="A0A2C9VA45"/>
<name>A0A2C9VA45_MANES</name>
<proteinExistence type="predicted"/>
<reference evidence="1" key="1">
    <citation type="submission" date="2016-02" db="EMBL/GenBank/DDBJ databases">
        <title>WGS assembly of Manihot esculenta.</title>
        <authorList>
            <person name="Bredeson J.V."/>
            <person name="Prochnik S.E."/>
            <person name="Lyons J.B."/>
            <person name="Schmutz J."/>
            <person name="Grimwood J."/>
            <person name="Vrebalov J."/>
            <person name="Bart R.S."/>
            <person name="Amuge T."/>
            <person name="Ferguson M.E."/>
            <person name="Green R."/>
            <person name="Putnam N."/>
            <person name="Stites J."/>
            <person name="Rounsley S."/>
            <person name="Rokhsar D.S."/>
        </authorList>
    </citation>
    <scope>NUCLEOTIDE SEQUENCE [LARGE SCALE GENOMIC DNA]</scope>
    <source>
        <tissue evidence="1">Leaf</tissue>
    </source>
</reference>
<accession>A0A2C9VA45</accession>
<gene>
    <name evidence="1" type="ORF">MANES_09G123500</name>
</gene>
<dbReference type="EMBL" id="CM004395">
    <property type="protein sequence ID" value="OAY41707.1"/>
    <property type="molecule type" value="Genomic_DNA"/>
</dbReference>
<organism evidence="1">
    <name type="scientific">Manihot esculenta</name>
    <name type="common">Cassava</name>
    <name type="synonym">Jatropha manihot</name>
    <dbReference type="NCBI Taxonomy" id="3983"/>
    <lineage>
        <taxon>Eukaryota</taxon>
        <taxon>Viridiplantae</taxon>
        <taxon>Streptophyta</taxon>
        <taxon>Embryophyta</taxon>
        <taxon>Tracheophyta</taxon>
        <taxon>Spermatophyta</taxon>
        <taxon>Magnoliopsida</taxon>
        <taxon>eudicotyledons</taxon>
        <taxon>Gunneridae</taxon>
        <taxon>Pentapetalae</taxon>
        <taxon>rosids</taxon>
        <taxon>fabids</taxon>
        <taxon>Malpighiales</taxon>
        <taxon>Euphorbiaceae</taxon>
        <taxon>Crotonoideae</taxon>
        <taxon>Manihoteae</taxon>
        <taxon>Manihot</taxon>
    </lineage>
</organism>
<evidence type="ECO:0000313" key="1">
    <source>
        <dbReference type="EMBL" id="OAY41707.1"/>
    </source>
</evidence>
<sequence>MKKIYTDLCSRWRKHEYQNDLVREFDMLTHPQEAERRRRSVSLPGLSFVFVCFCCPAYFSRTATGTVSLCNGGRYMNISPKSKDLYGKEYRLKKDDHRLTTFCFKRRGERERERERETGRAATEFLNTKIGFRR</sequence>